<proteinExistence type="inferred from homology"/>
<name>A0A1Y0D3I5_9GAMM</name>
<dbReference type="RefSeq" id="WP_087034854.1">
    <property type="nucleotide sequence ID" value="NZ_CP021377.1"/>
</dbReference>
<dbReference type="SUPFAM" id="SSF51735">
    <property type="entry name" value="NAD(P)-binding Rossmann-fold domains"/>
    <property type="match status" value="1"/>
</dbReference>
<dbReference type="KEGG" id="opf:CBP31_03305"/>
<dbReference type="EMBL" id="CP021377">
    <property type="protein sequence ID" value="ART81766.1"/>
    <property type="molecule type" value="Genomic_DNA"/>
</dbReference>
<dbReference type="AlphaFoldDB" id="A0A1Y0D3I5"/>
<dbReference type="EC" id="4.2.1.46" evidence="2"/>
<dbReference type="GO" id="GO:0009225">
    <property type="term" value="P:nucleotide-sugar metabolic process"/>
    <property type="evidence" value="ECO:0007669"/>
    <property type="project" value="InterPro"/>
</dbReference>
<feature type="domain" description="NAD-dependent epimerase/dehydratase" evidence="3">
    <location>
        <begin position="3"/>
        <end position="269"/>
    </location>
</feature>
<dbReference type="Proteomes" id="UP000243937">
    <property type="component" value="Chromosome"/>
</dbReference>
<keyword evidence="2" id="KW-0456">Lyase</keyword>
<comment type="similarity">
    <text evidence="2">Belongs to the NAD(P)-dependent epimerase/dehydratase family. dTDP-glucose dehydratase subfamily.</text>
</comment>
<dbReference type="NCBIfam" id="NF007490">
    <property type="entry name" value="PRK10084.1"/>
    <property type="match status" value="1"/>
</dbReference>
<dbReference type="InterPro" id="IPR005888">
    <property type="entry name" value="dTDP_Gluc_deHydtase"/>
</dbReference>
<evidence type="ECO:0000256" key="1">
    <source>
        <dbReference type="ARBA" id="ARBA00005125"/>
    </source>
</evidence>
<comment type="cofactor">
    <cofactor evidence="2">
        <name>NAD(+)</name>
        <dbReference type="ChEBI" id="CHEBI:57540"/>
    </cofactor>
</comment>
<accession>A0A1Y0D3I5</accession>
<organism evidence="4 5">
    <name type="scientific">Oceanisphaera profunda</name>
    <dbReference type="NCBI Taxonomy" id="1416627"/>
    <lineage>
        <taxon>Bacteria</taxon>
        <taxon>Pseudomonadati</taxon>
        <taxon>Pseudomonadota</taxon>
        <taxon>Gammaproteobacteria</taxon>
        <taxon>Aeromonadales</taxon>
        <taxon>Aeromonadaceae</taxon>
        <taxon>Oceanisphaera</taxon>
    </lineage>
</organism>
<dbReference type="Gene3D" id="3.40.50.720">
    <property type="entry name" value="NAD(P)-binding Rossmann-like Domain"/>
    <property type="match status" value="1"/>
</dbReference>
<dbReference type="Pfam" id="PF01370">
    <property type="entry name" value="Epimerase"/>
    <property type="match status" value="1"/>
</dbReference>
<evidence type="ECO:0000313" key="4">
    <source>
        <dbReference type="EMBL" id="ART81766.1"/>
    </source>
</evidence>
<comment type="pathway">
    <text evidence="1">Bacterial outer membrane biogenesis; LPS O-antigen biosynthesis.</text>
</comment>
<dbReference type="NCBIfam" id="TIGR01181">
    <property type="entry name" value="dTDP_gluc_dehyt"/>
    <property type="match status" value="1"/>
</dbReference>
<reference evidence="4 5" key="1">
    <citation type="journal article" date="2014" name="Int. J. Syst. Evol. Microbiol.">
        <title>Oceanisphaera profunda sp. nov., a marine bacterium isolated from deep-sea sediment, and emended description of the genus Oceanisphaera.</title>
        <authorList>
            <person name="Xu Z."/>
            <person name="Zhang X.Y."/>
            <person name="Su H.N."/>
            <person name="Yu Z.C."/>
            <person name="Liu C."/>
            <person name="Li H."/>
            <person name="Chen X.L."/>
            <person name="Song X.Y."/>
            <person name="Xie B.B."/>
            <person name="Qin Q.L."/>
            <person name="Zhou B.C."/>
            <person name="Shi M."/>
            <person name="Huang Y."/>
            <person name="Zhang Y.Z."/>
        </authorList>
    </citation>
    <scope>NUCLEOTIDE SEQUENCE [LARGE SCALE GENOMIC DNA]</scope>
    <source>
        <strain evidence="4 5">SM1222</strain>
    </source>
</reference>
<evidence type="ECO:0000259" key="3">
    <source>
        <dbReference type="Pfam" id="PF01370"/>
    </source>
</evidence>
<gene>
    <name evidence="4" type="ORF">CBP31_03305</name>
</gene>
<sequence>MKILITGGAGFIGSAVIRHIINNTQDVVINLDKLTYAGNLESLKSISDSERYHFVQLDICDRAGLDTVFAEHQPDAVMHLAAESHVDRSITGPAEFIQTNIVGTYNLLEAARAYWNELADAKKASFRFHHISTDEVYGDLPHPADGNVECLMLNDELNTQGLPLFTETTSYAPSSPYSASKASSDHLVRAWLRTYGFPTLITNCSNNYGPYHFPEKLIPLVILNALEGKPLPIYGKGDQIRDWLHVEDHARALYKVVTEGKIGETYNIGGHNEKTNLEVVQTICQILDDLYPIQHSKFNIQHYKELITHVSDRPGHDRRYAINASKIERELGWTPQETFESGIRSTVQWYLDNQDWVANVQSGSYQTWISQQYGAE</sequence>
<dbReference type="Gene3D" id="3.90.25.10">
    <property type="entry name" value="UDP-galactose 4-epimerase, domain 1"/>
    <property type="match status" value="1"/>
</dbReference>
<dbReference type="CDD" id="cd05246">
    <property type="entry name" value="dTDP_GD_SDR_e"/>
    <property type="match status" value="1"/>
</dbReference>
<dbReference type="InterPro" id="IPR036291">
    <property type="entry name" value="NAD(P)-bd_dom_sf"/>
</dbReference>
<comment type="catalytic activity">
    <reaction evidence="2">
        <text>dTDP-alpha-D-glucose = dTDP-4-dehydro-6-deoxy-alpha-D-glucose + H2O</text>
        <dbReference type="Rhea" id="RHEA:17221"/>
        <dbReference type="ChEBI" id="CHEBI:15377"/>
        <dbReference type="ChEBI" id="CHEBI:57477"/>
        <dbReference type="ChEBI" id="CHEBI:57649"/>
        <dbReference type="EC" id="4.2.1.46"/>
    </reaction>
</comment>
<evidence type="ECO:0000256" key="2">
    <source>
        <dbReference type="RuleBase" id="RU004473"/>
    </source>
</evidence>
<dbReference type="InterPro" id="IPR001509">
    <property type="entry name" value="Epimerase_deHydtase"/>
</dbReference>
<evidence type="ECO:0000313" key="5">
    <source>
        <dbReference type="Proteomes" id="UP000243937"/>
    </source>
</evidence>
<dbReference type="GO" id="GO:0008460">
    <property type="term" value="F:dTDP-glucose 4,6-dehydratase activity"/>
    <property type="evidence" value="ECO:0007669"/>
    <property type="project" value="UniProtKB-EC"/>
</dbReference>
<dbReference type="PANTHER" id="PTHR43000">
    <property type="entry name" value="DTDP-D-GLUCOSE 4,6-DEHYDRATASE-RELATED"/>
    <property type="match status" value="1"/>
</dbReference>
<dbReference type="OrthoDB" id="9803010at2"/>
<keyword evidence="5" id="KW-1185">Reference proteome</keyword>
<protein>
    <recommendedName>
        <fullName evidence="2">dTDP-glucose 4,6-dehydratase</fullName>
        <ecNumber evidence="2">4.2.1.46</ecNumber>
    </recommendedName>
</protein>